<evidence type="ECO:0000256" key="1">
    <source>
        <dbReference type="SAM" id="MobiDB-lite"/>
    </source>
</evidence>
<comment type="caution">
    <text evidence="2">The sequence shown here is derived from an EMBL/GenBank/DDBJ whole genome shotgun (WGS) entry which is preliminary data.</text>
</comment>
<dbReference type="EMBL" id="CAJNIZ010043010">
    <property type="protein sequence ID" value="CAE7646928.1"/>
    <property type="molecule type" value="Genomic_DNA"/>
</dbReference>
<feature type="region of interest" description="Disordered" evidence="1">
    <location>
        <begin position="1"/>
        <end position="33"/>
    </location>
</feature>
<proteinExistence type="predicted"/>
<evidence type="ECO:0000313" key="3">
    <source>
        <dbReference type="Proteomes" id="UP000649617"/>
    </source>
</evidence>
<dbReference type="Proteomes" id="UP000649617">
    <property type="component" value="Unassembled WGS sequence"/>
</dbReference>
<keyword evidence="3" id="KW-1185">Reference proteome</keyword>
<dbReference type="AlphaFoldDB" id="A0A812VXL7"/>
<evidence type="ECO:0000313" key="2">
    <source>
        <dbReference type="EMBL" id="CAE7646928.1"/>
    </source>
</evidence>
<organism evidence="2 3">
    <name type="scientific">Symbiodinium pilosum</name>
    <name type="common">Dinoflagellate</name>
    <dbReference type="NCBI Taxonomy" id="2952"/>
    <lineage>
        <taxon>Eukaryota</taxon>
        <taxon>Sar</taxon>
        <taxon>Alveolata</taxon>
        <taxon>Dinophyceae</taxon>
        <taxon>Suessiales</taxon>
        <taxon>Symbiodiniaceae</taxon>
        <taxon>Symbiodinium</taxon>
    </lineage>
</organism>
<name>A0A812VXL7_SYMPI</name>
<reference evidence="2" key="1">
    <citation type="submission" date="2021-02" db="EMBL/GenBank/DDBJ databases">
        <authorList>
            <person name="Dougan E. K."/>
            <person name="Rhodes N."/>
            <person name="Thang M."/>
            <person name="Chan C."/>
        </authorList>
    </citation>
    <scope>NUCLEOTIDE SEQUENCE</scope>
</reference>
<accession>A0A812VXL7</accession>
<feature type="region of interest" description="Disordered" evidence="1">
    <location>
        <begin position="83"/>
        <end position="102"/>
    </location>
</feature>
<dbReference type="OrthoDB" id="423133at2759"/>
<gene>
    <name evidence="2" type="ORF">SPIL2461_LOCUS17206</name>
</gene>
<feature type="compositionally biased region" description="Basic and acidic residues" evidence="1">
    <location>
        <begin position="1"/>
        <end position="20"/>
    </location>
</feature>
<protein>
    <submittedName>
        <fullName evidence="2">Uncharacterized protein</fullName>
    </submittedName>
</protein>
<sequence>MREVQDLLEAEKSQRHRESLAVRGRTPQELAEEVDSLQTRTGFLSDLVNRFEDKTMQLEKQLKEAREELVGCGMKRELAEEAARQSAEALQQSREEAESSNLALRNAKKEHNKKVQELLRQLQLARGRRLSETKSQEEMQHLRNELLELKELNSRLVERLGHERAEHAEAQKQLQSCKRDHHILELRVEELCEQLIVLAEVNDSLEQARAD</sequence>